<organism evidence="1 2">
    <name type="scientific">Holospora elegans E1</name>
    <dbReference type="NCBI Taxonomy" id="1427503"/>
    <lineage>
        <taxon>Bacteria</taxon>
        <taxon>Pseudomonadati</taxon>
        <taxon>Pseudomonadota</taxon>
        <taxon>Alphaproteobacteria</taxon>
        <taxon>Holosporales</taxon>
        <taxon>Holosporaceae</taxon>
        <taxon>Holospora</taxon>
    </lineage>
</organism>
<proteinExistence type="predicted"/>
<accession>A0A023DYA6</accession>
<dbReference type="OrthoDB" id="9943616at2"/>
<dbReference type="AlphaFoldDB" id="A0A023DYA6"/>
<name>A0A023DYA6_9PROT</name>
<comment type="caution">
    <text evidence="1">The sequence shown here is derived from an EMBL/GenBank/DDBJ whole genome shotgun (WGS) entry which is preliminary data.</text>
</comment>
<dbReference type="EMBL" id="BAUP01000089">
    <property type="protein sequence ID" value="GAJ46394.1"/>
    <property type="molecule type" value="Genomic_DNA"/>
</dbReference>
<gene>
    <name evidence="1" type="ORF">HE1_00727</name>
</gene>
<reference evidence="1 2" key="1">
    <citation type="journal article" date="2014" name="FEMS Microbiol. Lett.">
        <title>Draft genome sequences of three Holospora species (Holospora obtusa, Holospora undulata, and Holospora elegans), endonuclear symbiotic bacteria of the ciliate Paramecium caudatum.</title>
        <authorList>
            <person name="Dohra H."/>
            <person name="Tanaka K."/>
            <person name="Suzuki T."/>
            <person name="Fujishima M."/>
            <person name="Suzuki H."/>
        </authorList>
    </citation>
    <scope>NUCLEOTIDE SEQUENCE [LARGE SCALE GENOMIC DNA]</scope>
    <source>
        <strain evidence="1 2">E1</strain>
    </source>
</reference>
<protein>
    <submittedName>
        <fullName evidence="1">Uncharacterized protein</fullName>
    </submittedName>
</protein>
<evidence type="ECO:0000313" key="1">
    <source>
        <dbReference type="EMBL" id="GAJ46394.1"/>
    </source>
</evidence>
<keyword evidence="2" id="KW-1185">Reference proteome</keyword>
<dbReference type="Proteomes" id="UP000024842">
    <property type="component" value="Unassembled WGS sequence"/>
</dbReference>
<evidence type="ECO:0000313" key="2">
    <source>
        <dbReference type="Proteomes" id="UP000024842"/>
    </source>
</evidence>
<sequence>MACPDMKKHIYASLKSSFLRSKETQYVNEYTLWRSLHHDTIDPVLQNLFEDEESYNSSLDTHFA</sequence>